<accession>A0AAE0DHT8</accession>
<evidence type="ECO:0000313" key="2">
    <source>
        <dbReference type="Proteomes" id="UP001276659"/>
    </source>
</evidence>
<name>A0AAE0DHT8_9LECA</name>
<dbReference type="Gene3D" id="1.20.1740.10">
    <property type="entry name" value="Amino acid/polyamine transporter I"/>
    <property type="match status" value="1"/>
</dbReference>
<keyword evidence="2" id="KW-1185">Reference proteome</keyword>
<comment type="caution">
    <text evidence="1">The sequence shown here is derived from an EMBL/GenBank/DDBJ whole genome shotgun (WGS) entry which is preliminary data.</text>
</comment>
<dbReference type="EMBL" id="JASNWA010000011">
    <property type="protein sequence ID" value="KAK3167413.1"/>
    <property type="molecule type" value="Genomic_DNA"/>
</dbReference>
<proteinExistence type="predicted"/>
<dbReference type="Proteomes" id="UP001276659">
    <property type="component" value="Unassembled WGS sequence"/>
</dbReference>
<gene>
    <name evidence="1" type="ORF">OEA41_010540</name>
</gene>
<evidence type="ECO:0000313" key="1">
    <source>
        <dbReference type="EMBL" id="KAK3167413.1"/>
    </source>
</evidence>
<sequence length="115" mass="12263">MAVQPRLAALQGSQLVGMTPEQAPRIPNMQPLDIEEDAAADHSLAVGPLTTFDVFSLIVNKMVGTGIFTAPSLVMALTGSRSVAVGLWAVGLAYTILRYAEKLFINLTLGTDHRL</sequence>
<dbReference type="AlphaFoldDB" id="A0AAE0DHT8"/>
<protein>
    <submittedName>
        <fullName evidence="1">Uncharacterized protein</fullName>
    </submittedName>
</protein>
<organism evidence="1 2">
    <name type="scientific">Lepraria neglecta</name>
    <dbReference type="NCBI Taxonomy" id="209136"/>
    <lineage>
        <taxon>Eukaryota</taxon>
        <taxon>Fungi</taxon>
        <taxon>Dikarya</taxon>
        <taxon>Ascomycota</taxon>
        <taxon>Pezizomycotina</taxon>
        <taxon>Lecanoromycetes</taxon>
        <taxon>OSLEUM clade</taxon>
        <taxon>Lecanoromycetidae</taxon>
        <taxon>Lecanorales</taxon>
        <taxon>Lecanorineae</taxon>
        <taxon>Stereocaulaceae</taxon>
        <taxon>Lepraria</taxon>
    </lineage>
</organism>
<reference evidence="1" key="1">
    <citation type="submission" date="2022-11" db="EMBL/GenBank/DDBJ databases">
        <title>Chromosomal genome sequence assembly and mating type (MAT) locus characterization of the leprose asexual lichenized fungus Lepraria neglecta (Nyl.) Erichsen.</title>
        <authorList>
            <person name="Allen J.L."/>
            <person name="Pfeffer B."/>
        </authorList>
    </citation>
    <scope>NUCLEOTIDE SEQUENCE</scope>
    <source>
        <strain evidence="1">Allen 5258</strain>
    </source>
</reference>